<evidence type="ECO:0000313" key="3">
    <source>
        <dbReference type="Proteomes" id="UP000253772"/>
    </source>
</evidence>
<dbReference type="Proteomes" id="UP000253772">
    <property type="component" value="Chromosome c2"/>
</dbReference>
<feature type="transmembrane region" description="Helical" evidence="1">
    <location>
        <begin position="49"/>
        <end position="76"/>
    </location>
</feature>
<reference evidence="2 3" key="1">
    <citation type="submission" date="2019-03" db="EMBL/GenBank/DDBJ databases">
        <title>Comparative insights into the high quality Complete genome sequence of highly metal resistant Cupriavidus metallidurans strain BS1 isolated from a gold-copper mine.</title>
        <authorList>
            <person name="Mazhar H.S."/>
            <person name="Rensing C."/>
        </authorList>
    </citation>
    <scope>NUCLEOTIDE SEQUENCE [LARGE SCALE GENOMIC DNA]</scope>
    <source>
        <strain evidence="2 3">BS1</strain>
    </source>
</reference>
<keyword evidence="1" id="KW-0472">Membrane</keyword>
<gene>
    <name evidence="2" type="ORF">DDF84_027045</name>
</gene>
<feature type="transmembrane region" description="Helical" evidence="1">
    <location>
        <begin position="82"/>
        <end position="98"/>
    </location>
</feature>
<dbReference type="EMBL" id="CP037901">
    <property type="protein sequence ID" value="QBP13292.1"/>
    <property type="molecule type" value="Genomic_DNA"/>
</dbReference>
<keyword evidence="1" id="KW-1133">Transmembrane helix</keyword>
<feature type="transmembrane region" description="Helical" evidence="1">
    <location>
        <begin position="6"/>
        <end position="28"/>
    </location>
</feature>
<protein>
    <recommendedName>
        <fullName evidence="4">MASE1 domain-containing protein</fullName>
    </recommendedName>
</protein>
<name>A0A482IZF6_9BURK</name>
<evidence type="ECO:0008006" key="4">
    <source>
        <dbReference type="Google" id="ProtNLM"/>
    </source>
</evidence>
<organism evidence="2 3">
    <name type="scientific">Cupriavidus metallidurans</name>
    <dbReference type="NCBI Taxonomy" id="119219"/>
    <lineage>
        <taxon>Bacteria</taxon>
        <taxon>Pseudomonadati</taxon>
        <taxon>Pseudomonadota</taxon>
        <taxon>Betaproteobacteria</taxon>
        <taxon>Burkholderiales</taxon>
        <taxon>Burkholderiaceae</taxon>
        <taxon>Cupriavidus</taxon>
    </lineage>
</organism>
<feature type="transmembrane region" description="Helical" evidence="1">
    <location>
        <begin position="152"/>
        <end position="175"/>
    </location>
</feature>
<dbReference type="OrthoDB" id="8795931at2"/>
<dbReference type="AlphaFoldDB" id="A0A482IZF6"/>
<evidence type="ECO:0000256" key="1">
    <source>
        <dbReference type="SAM" id="Phobius"/>
    </source>
</evidence>
<proteinExistence type="predicted"/>
<sequence>MPHLRLQFAMVLATIVMFALTLAANDWLFPQLELIPGINWIYLPAGVRLVATLLFGGAGAVGLLIVSWLVCFLYLFPDDFSRAFMGGILATVAPYLVYKLAQHWFGLRASLANLTPKRLLACIVAYSVASPLLHHIWFYLHDGADHVVQSFFVMFIGDLSGTLIVIYTIKGLLALMPRRPRADARCTFPEQSAGHRN</sequence>
<feature type="transmembrane region" description="Helical" evidence="1">
    <location>
        <begin position="119"/>
        <end position="140"/>
    </location>
</feature>
<accession>A0A482IZF6</accession>
<dbReference type="RefSeq" id="WP_017512210.1">
    <property type="nucleotide sequence ID" value="NZ_CP037901.1"/>
</dbReference>
<keyword evidence="1" id="KW-0812">Transmembrane</keyword>
<evidence type="ECO:0000313" key="2">
    <source>
        <dbReference type="EMBL" id="QBP13292.1"/>
    </source>
</evidence>